<dbReference type="Proteomes" id="UP000584867">
    <property type="component" value="Unassembled WGS sequence"/>
</dbReference>
<comment type="caution">
    <text evidence="1">The sequence shown here is derived from an EMBL/GenBank/DDBJ whole genome shotgun (WGS) entry which is preliminary data.</text>
</comment>
<reference evidence="1 2" key="1">
    <citation type="submission" date="2020-08" db="EMBL/GenBank/DDBJ databases">
        <title>Genomic Encyclopedia of Type Strains, Phase IV (KMG-V): Genome sequencing to study the core and pangenomes of soil and plant-associated prokaryotes.</title>
        <authorList>
            <person name="Whitman W."/>
        </authorList>
    </citation>
    <scope>NUCLEOTIDE SEQUENCE [LARGE SCALE GENOMIC DNA]</scope>
    <source>
        <strain evidence="1 2">X5P3</strain>
    </source>
</reference>
<protein>
    <submittedName>
        <fullName evidence="1">Uncharacterized protein</fullName>
    </submittedName>
</protein>
<dbReference type="EMBL" id="JACHIO010000025">
    <property type="protein sequence ID" value="MBB5066261.1"/>
    <property type="molecule type" value="Genomic_DNA"/>
</dbReference>
<name>A0A7W7ZUC3_9BACT</name>
<sequence>MFFYGRQIPHATYAYRMCNAYASAKSRWRPLDTRLGCIRSLGQREGKNAVAWHRSKVRLRSTRDLIEKTWTRFALFCVCSMIMSSSAYAADHSPLFSYATPVNAEGEFSFDTGLFGRTGSGGTQFSTGSGFGYGLRPHVTLNAFLPAMFGTGDLPESRIMSGSEWAAGTSWRFLDSGRGVGRRLESTVSLSAVAPGPQSATGVLGNLHRAPGVAGSLAAGMTSRSQYLWVGSGYTRFAEASHDRRPDTTSWSVTYGYRPSKLRRGVDQWDYRGFVELTGEHTGGVKSGGTILPNSSSTTAWLGPSVLGIFKEFAVEAGVQGPIIRDESDAIYGRERIRFGINLSYLKYSSRSRSR</sequence>
<evidence type="ECO:0000313" key="1">
    <source>
        <dbReference type="EMBL" id="MBB5066261.1"/>
    </source>
</evidence>
<dbReference type="AlphaFoldDB" id="A0A7W7ZUC3"/>
<proteinExistence type="predicted"/>
<gene>
    <name evidence="1" type="ORF">HDF15_004637</name>
</gene>
<evidence type="ECO:0000313" key="2">
    <source>
        <dbReference type="Proteomes" id="UP000584867"/>
    </source>
</evidence>
<organism evidence="1 2">
    <name type="scientific">Granulicella mallensis</name>
    <dbReference type="NCBI Taxonomy" id="940614"/>
    <lineage>
        <taxon>Bacteria</taxon>
        <taxon>Pseudomonadati</taxon>
        <taxon>Acidobacteriota</taxon>
        <taxon>Terriglobia</taxon>
        <taxon>Terriglobales</taxon>
        <taxon>Acidobacteriaceae</taxon>
        <taxon>Granulicella</taxon>
    </lineage>
</organism>
<accession>A0A7W7ZUC3</accession>